<evidence type="ECO:0000313" key="1">
    <source>
        <dbReference type="EMBL" id="KOO39919.1"/>
    </source>
</evidence>
<dbReference type="EMBL" id="LILD01000001">
    <property type="protein sequence ID" value="KOO39919.1"/>
    <property type="molecule type" value="Genomic_DNA"/>
</dbReference>
<accession>A0A0M0KM67</accession>
<dbReference type="PATRIC" id="fig|136160.3.peg.3361"/>
<dbReference type="AlphaFoldDB" id="A0A0M0KM67"/>
<organism evidence="1">
    <name type="scientific">Halalkalibacterium halodurans</name>
    <name type="common">Bacillus halodurans</name>
    <dbReference type="NCBI Taxonomy" id="86665"/>
    <lineage>
        <taxon>Bacteria</taxon>
        <taxon>Bacillati</taxon>
        <taxon>Bacillota</taxon>
        <taxon>Bacilli</taxon>
        <taxon>Bacillales</taxon>
        <taxon>Bacillaceae</taxon>
        <taxon>Halalkalibacterium (ex Joshi et al. 2022)</taxon>
    </lineage>
</organism>
<proteinExistence type="predicted"/>
<reference evidence="1" key="1">
    <citation type="submission" date="2015-08" db="EMBL/GenBank/DDBJ databases">
        <title>Complete DNA Sequence of Pseudomonas syringae pv. actinidiae, the Causal Agent of Kiwifruit Canker Disease.</title>
        <authorList>
            <person name="Rikkerink E.H.A."/>
            <person name="Fineran P.C."/>
        </authorList>
    </citation>
    <scope>NUCLEOTIDE SEQUENCE</scope>
    <source>
        <strain evidence="1">DSM 13666</strain>
    </source>
</reference>
<protein>
    <submittedName>
        <fullName evidence="1">Uncharacterized protein</fullName>
    </submittedName>
</protein>
<sequence length="123" mass="14250">MMTKPLSDLNRAELEVILSAMRLQVRTLKGAEKDLFSLDYQKVLKKGREVELDGMGMKHICYALRRKALMLTAVYGNEARKAQKKMLYNLAYKITMKRIRFQEEHNPLNKHKETPALPKADVS</sequence>
<dbReference type="RefSeq" id="WP_053431768.1">
    <property type="nucleotide sequence ID" value="NZ_LILD02000002.1"/>
</dbReference>
<comment type="caution">
    <text evidence="1">The sequence shown here is derived from an EMBL/GenBank/DDBJ whole genome shotgun (WGS) entry which is preliminary data.</text>
</comment>
<name>A0A0M0KM67_ALKHA</name>
<gene>
    <name evidence="1" type="ORF">AMD02_14475</name>
</gene>